<dbReference type="OrthoDB" id="5766000at2"/>
<feature type="transmembrane region" description="Helical" evidence="1">
    <location>
        <begin position="39"/>
        <end position="57"/>
    </location>
</feature>
<feature type="transmembrane region" description="Helical" evidence="1">
    <location>
        <begin position="78"/>
        <end position="100"/>
    </location>
</feature>
<evidence type="ECO:0000256" key="1">
    <source>
        <dbReference type="SAM" id="Phobius"/>
    </source>
</evidence>
<accession>A0A1T5G8B3</accession>
<sequence length="170" mass="19461">MKSIKIEIKWAILFSIVALAWMFLEKLTGLHDKYIDYQMYLTNLFAIPATIMVYLALRDKKKNYYKGQMDFKQGVTSGIVLSLFIAFLSPFVQWIVSFVISPDFFKNAIQNGLNHGYYGTFDEAKAQYNFANYVRQGTFGALALGVITSAILMVFLQTKPKKNKQSETSF</sequence>
<feature type="transmembrane region" description="Helical" evidence="1">
    <location>
        <begin position="7"/>
        <end position="24"/>
    </location>
</feature>
<keyword evidence="1" id="KW-0472">Membrane</keyword>
<gene>
    <name evidence="2" type="ORF">SAMN05660477_02645</name>
</gene>
<evidence type="ECO:0000313" key="2">
    <source>
        <dbReference type="EMBL" id="SKC04604.1"/>
    </source>
</evidence>
<protein>
    <recommendedName>
        <fullName evidence="4">DUF4199 domain-containing protein</fullName>
    </recommendedName>
</protein>
<dbReference type="Pfam" id="PF13858">
    <property type="entry name" value="DUF4199"/>
    <property type="match status" value="1"/>
</dbReference>
<keyword evidence="1" id="KW-0812">Transmembrane</keyword>
<dbReference type="STRING" id="619805.SAMN05660477_02645"/>
<proteinExistence type="predicted"/>
<dbReference type="InterPro" id="IPR025250">
    <property type="entry name" value="DUF4199"/>
</dbReference>
<name>A0A1T5G8B3_9FLAO</name>
<reference evidence="2 3" key="1">
    <citation type="submission" date="2017-02" db="EMBL/GenBank/DDBJ databases">
        <authorList>
            <person name="Peterson S.W."/>
        </authorList>
    </citation>
    <scope>NUCLEOTIDE SEQUENCE [LARGE SCALE GENOMIC DNA]</scope>
    <source>
        <strain evidence="2 3">DSM 22323</strain>
    </source>
</reference>
<keyword evidence="1" id="KW-1133">Transmembrane helix</keyword>
<evidence type="ECO:0000313" key="3">
    <source>
        <dbReference type="Proteomes" id="UP000191112"/>
    </source>
</evidence>
<dbReference type="AlphaFoldDB" id="A0A1T5G8B3"/>
<organism evidence="2 3">
    <name type="scientific">Soonwooa buanensis</name>
    <dbReference type="NCBI Taxonomy" id="619805"/>
    <lineage>
        <taxon>Bacteria</taxon>
        <taxon>Pseudomonadati</taxon>
        <taxon>Bacteroidota</taxon>
        <taxon>Flavobacteriia</taxon>
        <taxon>Flavobacteriales</taxon>
        <taxon>Weeksellaceae</taxon>
        <taxon>Chryseobacterium group</taxon>
        <taxon>Soonwooa</taxon>
    </lineage>
</organism>
<keyword evidence="3" id="KW-1185">Reference proteome</keyword>
<dbReference type="EMBL" id="FUYZ01000010">
    <property type="protein sequence ID" value="SKC04604.1"/>
    <property type="molecule type" value="Genomic_DNA"/>
</dbReference>
<feature type="transmembrane region" description="Helical" evidence="1">
    <location>
        <begin position="138"/>
        <end position="156"/>
    </location>
</feature>
<dbReference type="RefSeq" id="WP_079667831.1">
    <property type="nucleotide sequence ID" value="NZ_FUYZ01000010.1"/>
</dbReference>
<evidence type="ECO:0008006" key="4">
    <source>
        <dbReference type="Google" id="ProtNLM"/>
    </source>
</evidence>
<dbReference type="Proteomes" id="UP000191112">
    <property type="component" value="Unassembled WGS sequence"/>
</dbReference>